<dbReference type="InterPro" id="IPR050698">
    <property type="entry name" value="MBL"/>
</dbReference>
<gene>
    <name evidence="3" type="ORF">COU33_00685</name>
</gene>
<organism evidence="3 4">
    <name type="scientific">Candidatus Magasanikbacteria bacterium CG10_big_fil_rev_8_21_14_0_10_43_6</name>
    <dbReference type="NCBI Taxonomy" id="1974650"/>
    <lineage>
        <taxon>Bacteria</taxon>
        <taxon>Candidatus Magasanikiibacteriota</taxon>
    </lineage>
</organism>
<dbReference type="Pfam" id="PF00753">
    <property type="entry name" value="Lactamase_B"/>
    <property type="match status" value="1"/>
</dbReference>
<dbReference type="SUPFAM" id="SSF56281">
    <property type="entry name" value="Metallo-hydrolase/oxidoreductase"/>
    <property type="match status" value="1"/>
</dbReference>
<keyword evidence="1" id="KW-0378">Hydrolase</keyword>
<dbReference type="GO" id="GO:0004521">
    <property type="term" value="F:RNA endonuclease activity"/>
    <property type="evidence" value="ECO:0007669"/>
    <property type="project" value="TreeGrafter"/>
</dbReference>
<comment type="caution">
    <text evidence="3">The sequence shown here is derived from an EMBL/GenBank/DDBJ whole genome shotgun (WGS) entry which is preliminary data.</text>
</comment>
<dbReference type="InterPro" id="IPR001279">
    <property type="entry name" value="Metallo-B-lactamas"/>
</dbReference>
<dbReference type="AlphaFoldDB" id="A0A2M6W264"/>
<evidence type="ECO:0000256" key="1">
    <source>
        <dbReference type="ARBA" id="ARBA00022801"/>
    </source>
</evidence>
<dbReference type="CDD" id="cd16295">
    <property type="entry name" value="TTHA0252-CPSF-like_MBL-fold"/>
    <property type="match status" value="1"/>
</dbReference>
<protein>
    <recommendedName>
        <fullName evidence="2">Metallo-beta-lactamase domain-containing protein</fullName>
    </recommendedName>
</protein>
<dbReference type="InterPro" id="IPR036866">
    <property type="entry name" value="RibonucZ/Hydroxyglut_hydro"/>
</dbReference>
<dbReference type="Gene3D" id="3.60.15.10">
    <property type="entry name" value="Ribonuclease Z/Hydroxyacylglutathione hydrolase-like"/>
    <property type="match status" value="1"/>
</dbReference>
<accession>A0A2M6W264</accession>
<evidence type="ECO:0000313" key="3">
    <source>
        <dbReference type="EMBL" id="PIT86889.1"/>
    </source>
</evidence>
<dbReference type="Proteomes" id="UP000229362">
    <property type="component" value="Unassembled WGS sequence"/>
</dbReference>
<name>A0A2M6W264_9BACT</name>
<sequence>MIETSTKRILLDCGMFQGSNFNSGKNHDDFTFDPASIDVLLLSHAHIDHTGRVPKLIRDGFKGQIYTTKATKEFAQLIWDDALHIMQYDNKKFHTPILYSEGDITEAMNRIVGVDYRETIELSPGITAVFKDAGHIFGSAFIEVTADGKTIGYSGDMGNNNVPILKDTDQLGNIDVLLCETTYGDRVHEDERTRKEILLDVVTDAVARGGAIMMPSFSLERTQEIVYLLDELFEKDKTLPDIPIFVDSPLAIRAFPVYKKYPEYYDTAACEKY</sequence>
<proteinExistence type="predicted"/>
<reference evidence="4" key="1">
    <citation type="submission" date="2017-09" db="EMBL/GenBank/DDBJ databases">
        <title>Depth-based differentiation of microbial function through sediment-hosted aquifers and enrichment of novel symbionts in the deep terrestrial subsurface.</title>
        <authorList>
            <person name="Probst A.J."/>
            <person name="Ladd B."/>
            <person name="Jarett J.K."/>
            <person name="Geller-Mcgrath D.E."/>
            <person name="Sieber C.M.K."/>
            <person name="Emerson J.B."/>
            <person name="Anantharaman K."/>
            <person name="Thomas B.C."/>
            <person name="Malmstrom R."/>
            <person name="Stieglmeier M."/>
            <person name="Klingl A."/>
            <person name="Woyke T."/>
            <person name="Ryan C.M."/>
            <person name="Banfield J.F."/>
        </authorList>
    </citation>
    <scope>NUCLEOTIDE SEQUENCE [LARGE SCALE GENOMIC DNA]</scope>
</reference>
<dbReference type="GO" id="GO:0016787">
    <property type="term" value="F:hydrolase activity"/>
    <property type="evidence" value="ECO:0007669"/>
    <property type="project" value="UniProtKB-KW"/>
</dbReference>
<dbReference type="SMART" id="SM00849">
    <property type="entry name" value="Lactamase_B"/>
    <property type="match status" value="1"/>
</dbReference>
<feature type="domain" description="Metallo-beta-lactamase" evidence="2">
    <location>
        <begin position="1"/>
        <end position="210"/>
    </location>
</feature>
<dbReference type="PANTHER" id="PTHR11203">
    <property type="entry name" value="CLEAVAGE AND POLYADENYLATION SPECIFICITY FACTOR FAMILY MEMBER"/>
    <property type="match status" value="1"/>
</dbReference>
<dbReference type="PANTHER" id="PTHR11203:SF37">
    <property type="entry name" value="INTEGRATOR COMPLEX SUBUNIT 11"/>
    <property type="match status" value="1"/>
</dbReference>
<dbReference type="EMBL" id="PFBZ01000027">
    <property type="protein sequence ID" value="PIT86889.1"/>
    <property type="molecule type" value="Genomic_DNA"/>
</dbReference>
<dbReference type="InterPro" id="IPR022712">
    <property type="entry name" value="Beta_Casp"/>
</dbReference>
<evidence type="ECO:0000259" key="2">
    <source>
        <dbReference type="SMART" id="SM00849"/>
    </source>
</evidence>
<dbReference type="Pfam" id="PF10996">
    <property type="entry name" value="Beta-Casp"/>
    <property type="match status" value="1"/>
</dbReference>
<feature type="non-terminal residue" evidence="3">
    <location>
        <position position="273"/>
    </location>
</feature>
<evidence type="ECO:0000313" key="4">
    <source>
        <dbReference type="Proteomes" id="UP000229362"/>
    </source>
</evidence>